<evidence type="ECO:0000313" key="1">
    <source>
        <dbReference type="EMBL" id="MBL6081858.1"/>
    </source>
</evidence>
<dbReference type="RefSeq" id="WP_202835070.1">
    <property type="nucleotide sequence ID" value="NZ_JAETWB010000038.1"/>
</dbReference>
<comment type="caution">
    <text evidence="1">The sequence shown here is derived from an EMBL/GenBank/DDBJ whole genome shotgun (WGS) entry which is preliminary data.</text>
</comment>
<proteinExistence type="predicted"/>
<reference evidence="1 2" key="1">
    <citation type="submission" date="2021-01" db="EMBL/GenBank/DDBJ databases">
        <title>Belnapia mucosa sp. nov. and Belnapia arida sp. nov., isolated from the Tabernas Desert (Almeria, Spain).</title>
        <authorList>
            <person name="Molina-Menor E."/>
            <person name="Vidal-Verdu A."/>
            <person name="Calonge A."/>
            <person name="Satari L."/>
            <person name="Pereto J."/>
            <person name="Porcar M."/>
        </authorList>
    </citation>
    <scope>NUCLEOTIDE SEQUENCE [LARGE SCALE GENOMIC DNA]</scope>
    <source>
        <strain evidence="1 2">T18</strain>
    </source>
</reference>
<dbReference type="EMBL" id="JAETWB010000038">
    <property type="protein sequence ID" value="MBL6081858.1"/>
    <property type="molecule type" value="Genomic_DNA"/>
</dbReference>
<dbReference type="Proteomes" id="UP000660885">
    <property type="component" value="Unassembled WGS sequence"/>
</dbReference>
<sequence length="78" mass="8241">MPRRPTMSMQDRTLETAIDRYCAAFGRDALPCIAGLDSAMANAAAVMLADAVTARRPLRYCAIADALGGPQPPECASL</sequence>
<gene>
    <name evidence="1" type="ORF">JMJ56_28130</name>
</gene>
<name>A0ABS1UAZ0_9PROT</name>
<accession>A0ABS1UAZ0</accession>
<keyword evidence="2" id="KW-1185">Reference proteome</keyword>
<organism evidence="1 2">
    <name type="scientific">Belnapia arida</name>
    <dbReference type="NCBI Taxonomy" id="2804533"/>
    <lineage>
        <taxon>Bacteria</taxon>
        <taxon>Pseudomonadati</taxon>
        <taxon>Pseudomonadota</taxon>
        <taxon>Alphaproteobacteria</taxon>
        <taxon>Acetobacterales</taxon>
        <taxon>Roseomonadaceae</taxon>
        <taxon>Belnapia</taxon>
    </lineage>
</organism>
<evidence type="ECO:0000313" key="2">
    <source>
        <dbReference type="Proteomes" id="UP000660885"/>
    </source>
</evidence>
<protein>
    <submittedName>
        <fullName evidence="1">Uncharacterized protein</fullName>
    </submittedName>
</protein>